<keyword evidence="6" id="KW-0999">Mitochondrion inner membrane</keyword>
<dbReference type="GO" id="GO:0015711">
    <property type="term" value="P:organic anion transport"/>
    <property type="evidence" value="ECO:0007669"/>
    <property type="project" value="UniProtKB-ARBA"/>
</dbReference>
<feature type="repeat" description="Solcar" evidence="11">
    <location>
        <begin position="342"/>
        <end position="425"/>
    </location>
</feature>
<dbReference type="InterPro" id="IPR002067">
    <property type="entry name" value="MCP"/>
</dbReference>
<dbReference type="PROSITE" id="PS50920">
    <property type="entry name" value="SOLCAR"/>
    <property type="match status" value="3"/>
</dbReference>
<evidence type="ECO:0000256" key="4">
    <source>
        <dbReference type="ARBA" id="ARBA00022692"/>
    </source>
</evidence>
<gene>
    <name evidence="15" type="ORF">M6B38_181615</name>
</gene>
<dbReference type="FunFam" id="1.50.40.10:FF:000098">
    <property type="entry name" value="Mitochondrial substrate carrier family protein"/>
    <property type="match status" value="1"/>
</dbReference>
<dbReference type="PANTHER" id="PTHR24089">
    <property type="entry name" value="SOLUTE CARRIER FAMILY 25"/>
    <property type="match status" value="1"/>
</dbReference>
<evidence type="ECO:0000256" key="12">
    <source>
        <dbReference type="RuleBase" id="RU000488"/>
    </source>
</evidence>
<keyword evidence="3 12" id="KW-0813">Transport</keyword>
<dbReference type="Gene3D" id="1.50.40.10">
    <property type="entry name" value="Mitochondrial carrier domain"/>
    <property type="match status" value="1"/>
</dbReference>
<feature type="repeat" description="Solcar" evidence="11">
    <location>
        <begin position="148"/>
        <end position="231"/>
    </location>
</feature>
<evidence type="ECO:0000256" key="5">
    <source>
        <dbReference type="ARBA" id="ARBA00022737"/>
    </source>
</evidence>
<evidence type="ECO:0000256" key="6">
    <source>
        <dbReference type="ARBA" id="ARBA00022792"/>
    </source>
</evidence>
<evidence type="ECO:0000313" key="16">
    <source>
        <dbReference type="Proteomes" id="UP001140949"/>
    </source>
</evidence>
<protein>
    <submittedName>
        <fullName evidence="15">Mitochondrial adenine nucleotide transporter BTL3</fullName>
    </submittedName>
</protein>
<evidence type="ECO:0000256" key="8">
    <source>
        <dbReference type="ARBA" id="ARBA00023128"/>
    </source>
</evidence>
<organism evidence="15 16">
    <name type="scientific">Iris pallida</name>
    <name type="common">Sweet iris</name>
    <dbReference type="NCBI Taxonomy" id="29817"/>
    <lineage>
        <taxon>Eukaryota</taxon>
        <taxon>Viridiplantae</taxon>
        <taxon>Streptophyta</taxon>
        <taxon>Embryophyta</taxon>
        <taxon>Tracheophyta</taxon>
        <taxon>Spermatophyta</taxon>
        <taxon>Magnoliopsida</taxon>
        <taxon>Liliopsida</taxon>
        <taxon>Asparagales</taxon>
        <taxon>Iridaceae</taxon>
        <taxon>Iridoideae</taxon>
        <taxon>Irideae</taxon>
        <taxon>Iris</taxon>
    </lineage>
</organism>
<evidence type="ECO:0000256" key="11">
    <source>
        <dbReference type="PROSITE-ProRule" id="PRU00282"/>
    </source>
</evidence>
<dbReference type="Pfam" id="PF00153">
    <property type="entry name" value="Mito_carr"/>
    <property type="match status" value="3"/>
</dbReference>
<evidence type="ECO:0000256" key="3">
    <source>
        <dbReference type="ARBA" id="ARBA00022448"/>
    </source>
</evidence>
<feature type="region of interest" description="Disordered" evidence="13">
    <location>
        <begin position="119"/>
        <end position="144"/>
    </location>
</feature>
<keyword evidence="16" id="KW-1185">Reference proteome</keyword>
<evidence type="ECO:0000256" key="13">
    <source>
        <dbReference type="SAM" id="MobiDB-lite"/>
    </source>
</evidence>
<proteinExistence type="inferred from homology"/>
<keyword evidence="4 11" id="KW-0812">Transmembrane</keyword>
<feature type="transmembrane region" description="Helical" evidence="14">
    <location>
        <begin position="397"/>
        <end position="419"/>
    </location>
</feature>
<dbReference type="GO" id="GO:0015748">
    <property type="term" value="P:organophosphate ester transport"/>
    <property type="evidence" value="ECO:0007669"/>
    <property type="project" value="UniProtKB-ARBA"/>
</dbReference>
<dbReference type="GO" id="GO:0005743">
    <property type="term" value="C:mitochondrial inner membrane"/>
    <property type="evidence" value="ECO:0007669"/>
    <property type="project" value="UniProtKB-SubCell"/>
</dbReference>
<keyword evidence="5" id="KW-0677">Repeat</keyword>
<comment type="subcellular location">
    <subcellularLocation>
        <location evidence="1">Mitochondrion inner membrane</location>
        <topology evidence="1">Multi-pass membrane protein</topology>
    </subcellularLocation>
</comment>
<evidence type="ECO:0000256" key="14">
    <source>
        <dbReference type="SAM" id="Phobius"/>
    </source>
</evidence>
<evidence type="ECO:0000256" key="9">
    <source>
        <dbReference type="ARBA" id="ARBA00023136"/>
    </source>
</evidence>
<keyword evidence="7 14" id="KW-1133">Transmembrane helix</keyword>
<dbReference type="InterPro" id="IPR018108">
    <property type="entry name" value="MCP_transmembrane"/>
</dbReference>
<dbReference type="Proteomes" id="UP001140949">
    <property type="component" value="Unassembled WGS sequence"/>
</dbReference>
<evidence type="ECO:0000256" key="7">
    <source>
        <dbReference type="ARBA" id="ARBA00022989"/>
    </source>
</evidence>
<evidence type="ECO:0000256" key="2">
    <source>
        <dbReference type="ARBA" id="ARBA00006375"/>
    </source>
</evidence>
<dbReference type="EMBL" id="JANAVB010035620">
    <property type="protein sequence ID" value="KAJ6805038.1"/>
    <property type="molecule type" value="Genomic_DNA"/>
</dbReference>
<dbReference type="AlphaFoldDB" id="A0AAX6EM91"/>
<evidence type="ECO:0000256" key="10">
    <source>
        <dbReference type="ARBA" id="ARBA00054707"/>
    </source>
</evidence>
<feature type="repeat" description="Solcar" evidence="11">
    <location>
        <begin position="241"/>
        <end position="326"/>
    </location>
</feature>
<reference evidence="15" key="1">
    <citation type="journal article" date="2023" name="GigaByte">
        <title>Genome assembly of the bearded iris, Iris pallida Lam.</title>
        <authorList>
            <person name="Bruccoleri R.E."/>
            <person name="Oakeley E.J."/>
            <person name="Faust A.M.E."/>
            <person name="Altorfer M."/>
            <person name="Dessus-Babus S."/>
            <person name="Burckhardt D."/>
            <person name="Oertli M."/>
            <person name="Naumann U."/>
            <person name="Petersen F."/>
            <person name="Wong J."/>
        </authorList>
    </citation>
    <scope>NUCLEOTIDE SEQUENCE</scope>
    <source>
        <strain evidence="15">GSM-AAB239-AS_SAM_17_03QT</strain>
    </source>
</reference>
<dbReference type="GO" id="GO:0055085">
    <property type="term" value="P:transmembrane transport"/>
    <property type="evidence" value="ECO:0007669"/>
    <property type="project" value="InterPro"/>
</dbReference>
<dbReference type="SUPFAM" id="SSF103506">
    <property type="entry name" value="Mitochondrial carrier"/>
    <property type="match status" value="1"/>
</dbReference>
<name>A0AAX6EM91_IRIPA</name>
<dbReference type="PRINTS" id="PR00926">
    <property type="entry name" value="MITOCARRIER"/>
</dbReference>
<evidence type="ECO:0000256" key="1">
    <source>
        <dbReference type="ARBA" id="ARBA00004448"/>
    </source>
</evidence>
<comment type="similarity">
    <text evidence="2 12">Belongs to the mitochondrial carrier (TC 2.A.29) family.</text>
</comment>
<feature type="transmembrane region" description="Helical" evidence="14">
    <location>
        <begin position="302"/>
        <end position="323"/>
    </location>
</feature>
<reference evidence="15" key="2">
    <citation type="submission" date="2023-04" db="EMBL/GenBank/DDBJ databases">
        <authorList>
            <person name="Bruccoleri R.E."/>
            <person name="Oakeley E.J."/>
            <person name="Faust A.-M."/>
            <person name="Dessus-Babus S."/>
            <person name="Altorfer M."/>
            <person name="Burckhardt D."/>
            <person name="Oertli M."/>
            <person name="Naumann U."/>
            <person name="Petersen F."/>
            <person name="Wong J."/>
        </authorList>
    </citation>
    <scope>NUCLEOTIDE SEQUENCE</scope>
    <source>
        <strain evidence="15">GSM-AAB239-AS_SAM_17_03QT</strain>
        <tissue evidence="15">Leaf</tissue>
    </source>
</reference>
<keyword evidence="8" id="KW-0496">Mitochondrion</keyword>
<evidence type="ECO:0000313" key="15">
    <source>
        <dbReference type="EMBL" id="KAJ6805038.1"/>
    </source>
</evidence>
<comment type="function">
    <text evidence="10">Probable mitochondrial adenylate carrier that catalyzes the transport of ATP, ADP and AMP.</text>
</comment>
<feature type="transmembrane region" description="Helical" evidence="14">
    <location>
        <begin position="344"/>
        <end position="365"/>
    </location>
</feature>
<dbReference type="InterPro" id="IPR023395">
    <property type="entry name" value="MCP_dom_sf"/>
</dbReference>
<keyword evidence="9 11" id="KW-0472">Membrane</keyword>
<comment type="caution">
    <text evidence="15">The sequence shown here is derived from an EMBL/GenBank/DDBJ whole genome shotgun (WGS) entry which is preliminary data.</text>
</comment>
<feature type="compositionally biased region" description="Basic and acidic residues" evidence="13">
    <location>
        <begin position="127"/>
        <end position="144"/>
    </location>
</feature>
<sequence length="429" mass="47971">MAIFSFLNHSLPRTYPLLLLLLFQSLDTMHFLHKYFPQLNSPGEEYAPAAAERAQEFRGQQFSVPRLAKEILQFNQCRRRDDHVKQFQSEDRHRCFNARLGNPGRLRFAHVARLGAFEERKEEEEGEKSTGQDPGLKEGRAKGRNSWKDMPKFLLAGAVSTVISRTFVAPLERIKLECIVRGSNQSWVRIIQMVWISEGLRGFWKGNALNLFRMVPFKSINFICYDMYLDSLLSVPEKKEITNKDRLVGGGLSGVVATVICLPLDTIRTRLIAPGGEALGGVTGCFFGMIQKEGFLSLYKGLTPTLLSMGPANAVFYAIYGILKSSHLSYKKKKFEDGNDDLGVLSTLVFGAIAGACAETVTYPLEVVRRQLQLQQASLGMMPAFIKLIEREGVGSLFSGLIPSTLQVLPSAALSYFFYEMMKSALKIG</sequence>
<accession>A0AAX6EM91</accession>